<comment type="caution">
    <text evidence="1">The sequence shown here is derived from an EMBL/GenBank/DDBJ whole genome shotgun (WGS) entry which is preliminary data.</text>
</comment>
<dbReference type="SUPFAM" id="SSF56784">
    <property type="entry name" value="HAD-like"/>
    <property type="match status" value="1"/>
</dbReference>
<dbReference type="PANTHER" id="PTHR43611:SF3">
    <property type="entry name" value="FLAVIN MONONUCLEOTIDE HYDROLASE 1, CHLOROPLATIC"/>
    <property type="match status" value="1"/>
</dbReference>
<dbReference type="Gene3D" id="3.40.50.1000">
    <property type="entry name" value="HAD superfamily/HAD-like"/>
    <property type="match status" value="1"/>
</dbReference>
<dbReference type="PRINTS" id="PR00413">
    <property type="entry name" value="HADHALOGNASE"/>
</dbReference>
<dbReference type="InterPro" id="IPR023214">
    <property type="entry name" value="HAD_sf"/>
</dbReference>
<dbReference type="NCBIfam" id="TIGR01549">
    <property type="entry name" value="HAD-SF-IA-v1"/>
    <property type="match status" value="1"/>
</dbReference>
<proteinExistence type="predicted"/>
<dbReference type="InterPro" id="IPR036412">
    <property type="entry name" value="HAD-like_sf"/>
</dbReference>
<dbReference type="Proteomes" id="UP000604083">
    <property type="component" value="Unassembled WGS sequence"/>
</dbReference>
<gene>
    <name evidence="1" type="ORF">JIN78_02795</name>
</gene>
<dbReference type="EMBL" id="JAENIO010000004">
    <property type="protein sequence ID" value="MBK1832978.1"/>
    <property type="molecule type" value="Genomic_DNA"/>
</dbReference>
<dbReference type="Gene3D" id="1.10.150.240">
    <property type="entry name" value="Putative phosphatase, domain 2"/>
    <property type="match status" value="1"/>
</dbReference>
<organism evidence="1 2">
    <name type="scientific">Roseibacillus ishigakijimensis</name>
    <dbReference type="NCBI Taxonomy" id="454146"/>
    <lineage>
        <taxon>Bacteria</taxon>
        <taxon>Pseudomonadati</taxon>
        <taxon>Verrucomicrobiota</taxon>
        <taxon>Verrucomicrobiia</taxon>
        <taxon>Verrucomicrobiales</taxon>
        <taxon>Verrucomicrobiaceae</taxon>
        <taxon>Roseibacillus</taxon>
    </lineage>
</organism>
<dbReference type="SFLD" id="SFLDS00003">
    <property type="entry name" value="Haloacid_Dehalogenase"/>
    <property type="match status" value="1"/>
</dbReference>
<keyword evidence="2" id="KW-1185">Reference proteome</keyword>
<sequence>MKKAALVDIGNVILHVNFEDSLRTLIPPELADPVGRINSLLEKKDEFESGAMGDEEFIAWASKKLRFEGPKEDFLAAWNDIFTPNLPMWETLRELKARGFQLILFSNTNRMHADYFLSHFAEVFDLFEGRIFSYEVGCAKPDPAMYHKAMAAYDLEPENTLYFDDLPENITTGLQMGFLSWRYNADCHEALTRWLVETLD</sequence>
<dbReference type="SFLD" id="SFLDG01129">
    <property type="entry name" value="C1.5:_HAD__Beta-PGM__Phosphata"/>
    <property type="match status" value="1"/>
</dbReference>
<dbReference type="Pfam" id="PF00702">
    <property type="entry name" value="Hydrolase"/>
    <property type="match status" value="1"/>
</dbReference>
<dbReference type="InterPro" id="IPR006439">
    <property type="entry name" value="HAD-SF_hydro_IA"/>
</dbReference>
<evidence type="ECO:0000313" key="2">
    <source>
        <dbReference type="Proteomes" id="UP000604083"/>
    </source>
</evidence>
<dbReference type="RefSeq" id="WP_200390411.1">
    <property type="nucleotide sequence ID" value="NZ_JAENIO010000004.1"/>
</dbReference>
<evidence type="ECO:0000313" key="1">
    <source>
        <dbReference type="EMBL" id="MBK1832978.1"/>
    </source>
</evidence>
<dbReference type="PANTHER" id="PTHR43611">
    <property type="entry name" value="ALPHA-D-GLUCOSE 1-PHOSPHATE PHOSPHATASE"/>
    <property type="match status" value="1"/>
</dbReference>
<protein>
    <submittedName>
        <fullName evidence="1">HAD family phosphatase</fullName>
    </submittedName>
</protein>
<dbReference type="CDD" id="cd02603">
    <property type="entry name" value="HAD_sEH-N_like"/>
    <property type="match status" value="1"/>
</dbReference>
<dbReference type="InterPro" id="IPR023198">
    <property type="entry name" value="PGP-like_dom2"/>
</dbReference>
<dbReference type="AlphaFoldDB" id="A0A934RP98"/>
<dbReference type="NCBIfam" id="TIGR01509">
    <property type="entry name" value="HAD-SF-IA-v3"/>
    <property type="match status" value="1"/>
</dbReference>
<accession>A0A934RP98</accession>
<name>A0A934RP98_9BACT</name>
<reference evidence="1" key="1">
    <citation type="submission" date="2021-01" db="EMBL/GenBank/DDBJ databases">
        <title>Modified the classification status of verrucomicrobia.</title>
        <authorList>
            <person name="Feng X."/>
        </authorList>
    </citation>
    <scope>NUCLEOTIDE SEQUENCE</scope>
    <source>
        <strain evidence="1">KCTC 12986</strain>
    </source>
</reference>